<name>A0A022PI34_9GAMM</name>
<keyword evidence="1" id="KW-1133">Transmembrane helix</keyword>
<keyword evidence="1" id="KW-0472">Membrane</keyword>
<dbReference type="Proteomes" id="UP000023464">
    <property type="component" value="Unassembled WGS sequence"/>
</dbReference>
<evidence type="ECO:0000313" key="3">
    <source>
        <dbReference type="Proteomes" id="UP000023464"/>
    </source>
</evidence>
<evidence type="ECO:0000256" key="1">
    <source>
        <dbReference type="SAM" id="Phobius"/>
    </source>
</evidence>
<gene>
    <name evidence="2" type="ORF">BA1DRAFT_03304</name>
</gene>
<reference evidence="2 3" key="1">
    <citation type="submission" date="2014-03" db="EMBL/GenBank/DDBJ databases">
        <title>Draft Genome of Photorhabdus luminescens BA1, an Egyptian Isolate.</title>
        <authorList>
            <person name="Ghazal S."/>
            <person name="Hurst S.G.IV."/>
            <person name="Morris K."/>
            <person name="Thomas K."/>
            <person name="Tisa L.S."/>
        </authorList>
    </citation>
    <scope>NUCLEOTIDE SEQUENCE [LARGE SCALE GENOMIC DNA]</scope>
    <source>
        <strain evidence="2 3">BA1</strain>
    </source>
</reference>
<protein>
    <submittedName>
        <fullName evidence="2">Uncharacterized protein</fullName>
    </submittedName>
</protein>
<keyword evidence="1" id="KW-0812">Transmembrane</keyword>
<dbReference type="EMBL" id="JFGV01000055">
    <property type="protein sequence ID" value="EYU14175.1"/>
    <property type="molecule type" value="Genomic_DNA"/>
</dbReference>
<feature type="transmembrane region" description="Helical" evidence="1">
    <location>
        <begin position="12"/>
        <end position="31"/>
    </location>
</feature>
<keyword evidence="3" id="KW-1185">Reference proteome</keyword>
<comment type="caution">
    <text evidence="2">The sequence shown here is derived from an EMBL/GenBank/DDBJ whole genome shotgun (WGS) entry which is preliminary data.</text>
</comment>
<sequence>MGKMAYYNRILMIEMNFLMLIGLIEIKYLILY</sequence>
<evidence type="ECO:0000313" key="2">
    <source>
        <dbReference type="EMBL" id="EYU14175.1"/>
    </source>
</evidence>
<dbReference type="AlphaFoldDB" id="A0A022PI34"/>
<proteinExistence type="predicted"/>
<organism evidence="2 3">
    <name type="scientific">Photorhabdus aegyptia</name>
    <dbReference type="NCBI Taxonomy" id="2805098"/>
    <lineage>
        <taxon>Bacteria</taxon>
        <taxon>Pseudomonadati</taxon>
        <taxon>Pseudomonadota</taxon>
        <taxon>Gammaproteobacteria</taxon>
        <taxon>Enterobacterales</taxon>
        <taxon>Morganellaceae</taxon>
        <taxon>Photorhabdus</taxon>
    </lineage>
</organism>
<accession>A0A022PI34</accession>